<dbReference type="Pfam" id="PF01435">
    <property type="entry name" value="Peptidase_M48"/>
    <property type="match status" value="1"/>
</dbReference>
<evidence type="ECO:0000259" key="9">
    <source>
        <dbReference type="Pfam" id="PF01435"/>
    </source>
</evidence>
<dbReference type="InterPro" id="IPR001915">
    <property type="entry name" value="Peptidase_M48"/>
</dbReference>
<dbReference type="PANTHER" id="PTHR22726:SF8">
    <property type="entry name" value="METALLOPROTEASE YCAL"/>
    <property type="match status" value="1"/>
</dbReference>
<name>A0ABS3JJH2_9BACT</name>
<dbReference type="EMBL" id="JAFMYW010000004">
    <property type="protein sequence ID" value="MBO0950156.1"/>
    <property type="molecule type" value="Genomic_DNA"/>
</dbReference>
<evidence type="ECO:0000256" key="5">
    <source>
        <dbReference type="ARBA" id="ARBA00023049"/>
    </source>
</evidence>
<dbReference type="RefSeq" id="WP_207330092.1">
    <property type="nucleotide sequence ID" value="NZ_JAFMYW010000004.1"/>
</dbReference>
<feature type="chain" id="PRO_5047408007" evidence="8">
    <location>
        <begin position="22"/>
        <end position="252"/>
    </location>
</feature>
<evidence type="ECO:0000256" key="1">
    <source>
        <dbReference type="ARBA" id="ARBA00022670"/>
    </source>
</evidence>
<reference evidence="10 11" key="1">
    <citation type="submission" date="2021-03" db="EMBL/GenBank/DDBJ databases">
        <title>Fibrella sp. HMF5405 genome sequencing and assembly.</title>
        <authorList>
            <person name="Kang H."/>
            <person name="Kim H."/>
            <person name="Bae S."/>
            <person name="Joh K."/>
        </authorList>
    </citation>
    <scope>NUCLEOTIDE SEQUENCE [LARGE SCALE GENOMIC DNA]</scope>
    <source>
        <strain evidence="10 11">HMF5405</strain>
    </source>
</reference>
<dbReference type="Gene3D" id="3.30.2010.10">
    <property type="entry name" value="Metalloproteases ('zincins'), catalytic domain"/>
    <property type="match status" value="1"/>
</dbReference>
<keyword evidence="8" id="KW-0732">Signal</keyword>
<keyword evidence="5 6" id="KW-0482">Metalloprotease</keyword>
<feature type="signal peptide" evidence="8">
    <location>
        <begin position="1"/>
        <end position="21"/>
    </location>
</feature>
<proteinExistence type="inferred from homology"/>
<sequence length="252" mass="27173">MNRFSIILSGLLITTSTLTQAQTTGSLPQALLELIGSVTLSDAQVVEASKQAVQQMDAQNPVAGPSDPYTVRLNKIVARHHTISGIPVNYKVYLTKDVNAFATADGSVRVFKGLMDIMTDQEVLAVMGHEMGHVVNKDSRDGMKAALRRSAVRDGLASRSGAVGQVARSQFGAAADYLLGAKFSRQQETEADDFSYQFLKKNGYNVLSLATSFEKLAKLGGSGGPEFISDHPDSAKRAKRVRDRARQDGLAR</sequence>
<keyword evidence="4 6" id="KW-0862">Zinc</keyword>
<comment type="similarity">
    <text evidence="6">Belongs to the peptidase M48 family.</text>
</comment>
<dbReference type="Proteomes" id="UP000664628">
    <property type="component" value="Unassembled WGS sequence"/>
</dbReference>
<evidence type="ECO:0000256" key="3">
    <source>
        <dbReference type="ARBA" id="ARBA00022801"/>
    </source>
</evidence>
<dbReference type="CDD" id="cd07334">
    <property type="entry name" value="M48C_loiP_like"/>
    <property type="match status" value="1"/>
</dbReference>
<feature type="domain" description="Peptidase M48" evidence="9">
    <location>
        <begin position="80"/>
        <end position="244"/>
    </location>
</feature>
<accession>A0ABS3JJH2</accession>
<evidence type="ECO:0000256" key="7">
    <source>
        <dbReference type="SAM" id="MobiDB-lite"/>
    </source>
</evidence>
<dbReference type="PANTHER" id="PTHR22726">
    <property type="entry name" value="METALLOENDOPEPTIDASE OMA1"/>
    <property type="match status" value="1"/>
</dbReference>
<evidence type="ECO:0000256" key="6">
    <source>
        <dbReference type="RuleBase" id="RU003983"/>
    </source>
</evidence>
<evidence type="ECO:0000313" key="10">
    <source>
        <dbReference type="EMBL" id="MBO0950156.1"/>
    </source>
</evidence>
<gene>
    <name evidence="10" type="ORF">J2I46_16295</name>
</gene>
<evidence type="ECO:0000256" key="4">
    <source>
        <dbReference type="ARBA" id="ARBA00022833"/>
    </source>
</evidence>
<keyword evidence="1 6" id="KW-0645">Protease</keyword>
<keyword evidence="11" id="KW-1185">Reference proteome</keyword>
<keyword evidence="3 6" id="KW-0378">Hydrolase</keyword>
<comment type="caution">
    <text evidence="10">The sequence shown here is derived from an EMBL/GenBank/DDBJ whole genome shotgun (WGS) entry which is preliminary data.</text>
</comment>
<keyword evidence="2" id="KW-0479">Metal-binding</keyword>
<evidence type="ECO:0000313" key="11">
    <source>
        <dbReference type="Proteomes" id="UP000664628"/>
    </source>
</evidence>
<organism evidence="10 11">
    <name type="scientific">Fibrella forsythiae</name>
    <dbReference type="NCBI Taxonomy" id="2817061"/>
    <lineage>
        <taxon>Bacteria</taxon>
        <taxon>Pseudomonadati</taxon>
        <taxon>Bacteroidota</taxon>
        <taxon>Cytophagia</taxon>
        <taxon>Cytophagales</taxon>
        <taxon>Spirosomataceae</taxon>
        <taxon>Fibrella</taxon>
    </lineage>
</organism>
<evidence type="ECO:0000256" key="2">
    <source>
        <dbReference type="ARBA" id="ARBA00022723"/>
    </source>
</evidence>
<protein>
    <submittedName>
        <fullName evidence="10">M48 family metallopeptidase</fullName>
    </submittedName>
</protein>
<comment type="cofactor">
    <cofactor evidence="6">
        <name>Zn(2+)</name>
        <dbReference type="ChEBI" id="CHEBI:29105"/>
    </cofactor>
    <text evidence="6">Binds 1 zinc ion per subunit.</text>
</comment>
<feature type="region of interest" description="Disordered" evidence="7">
    <location>
        <begin position="222"/>
        <end position="252"/>
    </location>
</feature>
<dbReference type="InterPro" id="IPR051156">
    <property type="entry name" value="Mito/Outer_Membr_Metalloprot"/>
</dbReference>
<evidence type="ECO:0000256" key="8">
    <source>
        <dbReference type="SAM" id="SignalP"/>
    </source>
</evidence>